<accession>A0A8A1MAT0</accession>
<protein>
    <submittedName>
        <fullName evidence="2">Uncharacterized protein</fullName>
    </submittedName>
</protein>
<sequence length="222" mass="25244">MKSLIEVIMQFWGKVPKAWKNRILNKTNRAYKAITGYPADESDIDIAVKTTVWIWDDDPDSFISWRSSPQQGTAPLDFFISLVNTLLRSGLISASFHSQICGKWPQMVRGGGKYNSISNDLGGYGAMVYIPDVGHTTYEVHLPSTGTIFSATIEELRKKNVPKKAERKWTVPDTEYRTTTAAARGEEGVSISKEKRREKRRHFKETDEGREKKNLRRMNSAL</sequence>
<dbReference type="VEuPathDB" id="FungiDB:I7I51_02648"/>
<dbReference type="AlphaFoldDB" id="A0A8A1MAT0"/>
<proteinExistence type="predicted"/>
<organism evidence="2 3">
    <name type="scientific">Ajellomyces capsulatus</name>
    <name type="common">Darling's disease fungus</name>
    <name type="synonym">Histoplasma capsulatum</name>
    <dbReference type="NCBI Taxonomy" id="5037"/>
    <lineage>
        <taxon>Eukaryota</taxon>
        <taxon>Fungi</taxon>
        <taxon>Dikarya</taxon>
        <taxon>Ascomycota</taxon>
        <taxon>Pezizomycotina</taxon>
        <taxon>Eurotiomycetes</taxon>
        <taxon>Eurotiomycetidae</taxon>
        <taxon>Onygenales</taxon>
        <taxon>Ajellomycetaceae</taxon>
        <taxon>Histoplasma</taxon>
    </lineage>
</organism>
<feature type="compositionally biased region" description="Basic and acidic residues" evidence="1">
    <location>
        <begin position="184"/>
        <end position="195"/>
    </location>
</feature>
<gene>
    <name evidence="2" type="ORF">I7I51_02648</name>
</gene>
<feature type="region of interest" description="Disordered" evidence="1">
    <location>
        <begin position="180"/>
        <end position="222"/>
    </location>
</feature>
<reference evidence="2" key="1">
    <citation type="submission" date="2021-01" db="EMBL/GenBank/DDBJ databases">
        <title>Chromosome-level genome assembly of a human fungal pathogen reveals clustering of transcriptionally co-regulated genes.</title>
        <authorList>
            <person name="Voorhies M."/>
            <person name="Cohen S."/>
            <person name="Shea T.P."/>
            <person name="Petrus S."/>
            <person name="Munoz J.F."/>
            <person name="Poplawski S."/>
            <person name="Goldman W.E."/>
            <person name="Michael T."/>
            <person name="Cuomo C.A."/>
            <person name="Sil A."/>
            <person name="Beyhan S."/>
        </authorList>
    </citation>
    <scope>NUCLEOTIDE SEQUENCE</scope>
    <source>
        <strain evidence="2">WU24</strain>
    </source>
</reference>
<dbReference type="OrthoDB" id="10668621at2759"/>
<evidence type="ECO:0000313" key="3">
    <source>
        <dbReference type="Proteomes" id="UP000663671"/>
    </source>
</evidence>
<name>A0A8A1MAT0_AJECA</name>
<dbReference type="EMBL" id="CP069112">
    <property type="protein sequence ID" value="QSS62905.1"/>
    <property type="molecule type" value="Genomic_DNA"/>
</dbReference>
<evidence type="ECO:0000313" key="2">
    <source>
        <dbReference type="EMBL" id="QSS62905.1"/>
    </source>
</evidence>
<evidence type="ECO:0000256" key="1">
    <source>
        <dbReference type="SAM" id="MobiDB-lite"/>
    </source>
</evidence>
<dbReference type="Proteomes" id="UP000663671">
    <property type="component" value="Chromosome 7"/>
</dbReference>